<dbReference type="Proteomes" id="UP001320972">
    <property type="component" value="Unassembled WGS sequence"/>
</dbReference>
<dbReference type="AlphaFoldDB" id="A0AAP2Z248"/>
<evidence type="ECO:0000256" key="1">
    <source>
        <dbReference type="SAM" id="Phobius"/>
    </source>
</evidence>
<protein>
    <submittedName>
        <fullName evidence="2">Metal-dependent hydrolase</fullName>
    </submittedName>
</protein>
<feature type="transmembrane region" description="Helical" evidence="1">
    <location>
        <begin position="62"/>
        <end position="84"/>
    </location>
</feature>
<dbReference type="InterPro" id="IPR007404">
    <property type="entry name" value="YdjM-like"/>
</dbReference>
<feature type="transmembrane region" description="Helical" evidence="1">
    <location>
        <begin position="29"/>
        <end position="50"/>
    </location>
</feature>
<name>A0AAP2Z248_9EURY</name>
<dbReference type="EMBL" id="JAOPKB010000008">
    <property type="protein sequence ID" value="MCU4973891.1"/>
    <property type="molecule type" value="Genomic_DNA"/>
</dbReference>
<feature type="transmembrane region" description="Helical" evidence="1">
    <location>
        <begin position="90"/>
        <end position="112"/>
    </location>
</feature>
<keyword evidence="4" id="KW-1185">Reference proteome</keyword>
<keyword evidence="1" id="KW-1133">Transmembrane helix</keyword>
<keyword evidence="1" id="KW-0472">Membrane</keyword>
<keyword evidence="2" id="KW-0378">Hydrolase</keyword>
<comment type="caution">
    <text evidence="2">The sequence shown here is derived from an EMBL/GenBank/DDBJ whole genome shotgun (WGS) entry which is preliminary data.</text>
</comment>
<dbReference type="GO" id="GO:0016787">
    <property type="term" value="F:hydrolase activity"/>
    <property type="evidence" value="ECO:0007669"/>
    <property type="project" value="UniProtKB-KW"/>
</dbReference>
<reference evidence="2 4" key="1">
    <citation type="submission" date="2022-09" db="EMBL/GenBank/DDBJ databases">
        <title>Enrichment on poylsaccharides allowed isolation of novel metabolic and taxonomic groups of Haloarchaea.</title>
        <authorList>
            <person name="Sorokin D.Y."/>
            <person name="Elcheninov A.G."/>
            <person name="Khizhniak T.V."/>
            <person name="Kolganova T.V."/>
            <person name="Kublanov I.V."/>
        </authorList>
    </citation>
    <scope>NUCLEOTIDE SEQUENCE</scope>
    <source>
        <strain evidence="3 4">AArc-m2/3/4</strain>
        <strain evidence="2">AArc-xg1-1</strain>
    </source>
</reference>
<evidence type="ECO:0000313" key="5">
    <source>
        <dbReference type="Proteomes" id="UP001321018"/>
    </source>
</evidence>
<proteinExistence type="predicted"/>
<keyword evidence="1" id="KW-0812">Transmembrane</keyword>
<dbReference type="Pfam" id="PF04307">
    <property type="entry name" value="YdjM"/>
    <property type="match status" value="1"/>
</dbReference>
<dbReference type="RefSeq" id="WP_338004916.1">
    <property type="nucleotide sequence ID" value="NZ_JAOPKA010000012.1"/>
</dbReference>
<feature type="transmembrane region" description="Helical" evidence="1">
    <location>
        <begin position="142"/>
        <end position="161"/>
    </location>
</feature>
<dbReference type="EMBL" id="JAOPKA010000012">
    <property type="protein sequence ID" value="MCU4743098.1"/>
    <property type="molecule type" value="Genomic_DNA"/>
</dbReference>
<gene>
    <name evidence="3" type="ORF">OB955_14220</name>
    <name evidence="2" type="ORF">OB960_17055</name>
</gene>
<organism evidence="2 5">
    <name type="scientific">Natronoglomus mannanivorans</name>
    <dbReference type="NCBI Taxonomy" id="2979990"/>
    <lineage>
        <taxon>Archaea</taxon>
        <taxon>Methanobacteriati</taxon>
        <taxon>Methanobacteriota</taxon>
        <taxon>Stenosarchaea group</taxon>
        <taxon>Halobacteria</taxon>
        <taxon>Halobacteriales</taxon>
        <taxon>Natrialbaceae</taxon>
        <taxon>Natronoglomus</taxon>
    </lineage>
</organism>
<accession>A0AAP2Z248</accession>
<evidence type="ECO:0000313" key="3">
    <source>
        <dbReference type="EMBL" id="MCU4973891.1"/>
    </source>
</evidence>
<evidence type="ECO:0000313" key="4">
    <source>
        <dbReference type="Proteomes" id="UP001320972"/>
    </source>
</evidence>
<evidence type="ECO:0000313" key="2">
    <source>
        <dbReference type="EMBL" id="MCU4743098.1"/>
    </source>
</evidence>
<sequence length="162" mass="16835">MYKFGHFGAALLVYAPLGATVSVVGDGTLAVIGAVVCVSLSTVPDCDQYLPGTEHRGATHTVLFGLLVGTLLAAIATLVGNYSAFTVDRATAAFVFVVGTLSIYSHLLADVITPMGIRPFRPLSDRHYTLSLTRAANPTANYLLLLVGLGVTAVITIVVSIG</sequence>
<dbReference type="Proteomes" id="UP001321018">
    <property type="component" value="Unassembled WGS sequence"/>
</dbReference>